<dbReference type="Proteomes" id="UP000186955">
    <property type="component" value="Unassembled WGS sequence"/>
</dbReference>
<proteinExistence type="predicted"/>
<evidence type="ECO:0000313" key="2">
    <source>
        <dbReference type="Proteomes" id="UP000186955"/>
    </source>
</evidence>
<sequence length="72" mass="8537">MRVWSGMREIRRKPAAYEPKNDASVQFSASRALTAALLRCRADRRRTDFLLNRYAQCAHFRQCFRTTEYSYA</sequence>
<keyword evidence="2" id="KW-1185">Reference proteome</keyword>
<organism evidence="1 2">
    <name type="scientific">Penicillium subrubescens</name>
    <dbReference type="NCBI Taxonomy" id="1316194"/>
    <lineage>
        <taxon>Eukaryota</taxon>
        <taxon>Fungi</taxon>
        <taxon>Dikarya</taxon>
        <taxon>Ascomycota</taxon>
        <taxon>Pezizomycotina</taxon>
        <taxon>Eurotiomycetes</taxon>
        <taxon>Eurotiomycetidae</taxon>
        <taxon>Eurotiales</taxon>
        <taxon>Aspergillaceae</taxon>
        <taxon>Penicillium</taxon>
    </lineage>
</organism>
<dbReference type="AlphaFoldDB" id="A0A1Q5SVP2"/>
<evidence type="ECO:0000313" key="1">
    <source>
        <dbReference type="EMBL" id="OKO92054.1"/>
    </source>
</evidence>
<gene>
    <name evidence="1" type="ORF">PENSUB_12899</name>
</gene>
<dbReference type="EMBL" id="MNBE01000743">
    <property type="protein sequence ID" value="OKO92054.1"/>
    <property type="molecule type" value="Genomic_DNA"/>
</dbReference>
<accession>A0A1Q5SVP2</accession>
<name>A0A1Q5SVP2_9EURO</name>
<comment type="caution">
    <text evidence="1">The sequence shown here is derived from an EMBL/GenBank/DDBJ whole genome shotgun (WGS) entry which is preliminary data.</text>
</comment>
<reference evidence="1 2" key="1">
    <citation type="submission" date="2016-10" db="EMBL/GenBank/DDBJ databases">
        <title>Genome sequence of the ascomycete fungus Penicillium subrubescens.</title>
        <authorList>
            <person name="De Vries R.P."/>
            <person name="Peng M."/>
            <person name="Dilokpimol A."/>
            <person name="Hilden K."/>
            <person name="Makela M.R."/>
            <person name="Grigoriev I."/>
            <person name="Riley R."/>
            <person name="Granchi Z."/>
        </authorList>
    </citation>
    <scope>NUCLEOTIDE SEQUENCE [LARGE SCALE GENOMIC DNA]</scope>
    <source>
        <strain evidence="1 2">CBS 132785</strain>
    </source>
</reference>
<protein>
    <submittedName>
        <fullName evidence="1">Uncharacterized protein</fullName>
    </submittedName>
</protein>